<dbReference type="Proteomes" id="UP001165065">
    <property type="component" value="Unassembled WGS sequence"/>
</dbReference>
<keyword evidence="4" id="KW-1185">Reference proteome</keyword>
<dbReference type="PANTHER" id="PTHR23248">
    <property type="entry name" value="PHOSPHOLIPID SCRAMBLASE-RELATED"/>
    <property type="match status" value="1"/>
</dbReference>
<sequence>MASVVPMQQPMAQVQIPVGMQPGQQFQVNMNGMMIMVTCPPGAIGGQMMMVPMPAQPQMMMAPPQQMMMAPPQQMMAAPPQQMMEDRFGDALIIRQEFAAIEMCGCEAKNRYRVYKAGPNDRSTKGLGQTMYINEESDCFERICCGPNRSLTLVVHNGGEVTAPVLLRLKKPFHLQGCCFCRPSLSITDSAGSVVGEVKDPFNCCCNMDQTISDHTGADKYKVVGSICQLGMFFPCCGDVVFNVTDQKGGPPGEIRKIFDGCSELCLGTNKFKVTFPKNATEPDKSLLLGATMLVDLEYFEVKKENQ</sequence>
<comment type="caution">
    <text evidence="3">The sequence shown here is derived from an EMBL/GenBank/DDBJ whole genome shotgun (WGS) entry which is preliminary data.</text>
</comment>
<dbReference type="GO" id="GO:0005886">
    <property type="term" value="C:plasma membrane"/>
    <property type="evidence" value="ECO:0007669"/>
    <property type="project" value="TreeGrafter"/>
</dbReference>
<evidence type="ECO:0000313" key="4">
    <source>
        <dbReference type="Proteomes" id="UP001165065"/>
    </source>
</evidence>
<dbReference type="EMBL" id="BRYA01001193">
    <property type="protein sequence ID" value="GMI40270.1"/>
    <property type="molecule type" value="Genomic_DNA"/>
</dbReference>
<dbReference type="InterPro" id="IPR005552">
    <property type="entry name" value="Scramblase"/>
</dbReference>
<dbReference type="GO" id="GO:0017128">
    <property type="term" value="F:phospholipid scramblase activity"/>
    <property type="evidence" value="ECO:0007669"/>
    <property type="project" value="InterPro"/>
</dbReference>
<protein>
    <recommendedName>
        <fullName evidence="2">Phospholipid scramblase</fullName>
    </recommendedName>
</protein>
<organism evidence="3 4">
    <name type="scientific">Triparma columacea</name>
    <dbReference type="NCBI Taxonomy" id="722753"/>
    <lineage>
        <taxon>Eukaryota</taxon>
        <taxon>Sar</taxon>
        <taxon>Stramenopiles</taxon>
        <taxon>Ochrophyta</taxon>
        <taxon>Bolidophyceae</taxon>
        <taxon>Parmales</taxon>
        <taxon>Triparmaceae</taxon>
        <taxon>Triparma</taxon>
    </lineage>
</organism>
<gene>
    <name evidence="3" type="ORF">TrCOL_g11553</name>
</gene>
<dbReference type="OrthoDB" id="444338at2759"/>
<evidence type="ECO:0000313" key="3">
    <source>
        <dbReference type="EMBL" id="GMI40270.1"/>
    </source>
</evidence>
<evidence type="ECO:0000256" key="1">
    <source>
        <dbReference type="ARBA" id="ARBA00005350"/>
    </source>
</evidence>
<reference evidence="4" key="1">
    <citation type="journal article" date="2023" name="Commun. Biol.">
        <title>Genome analysis of Parmales, the sister group of diatoms, reveals the evolutionary specialization of diatoms from phago-mixotrophs to photoautotrophs.</title>
        <authorList>
            <person name="Ban H."/>
            <person name="Sato S."/>
            <person name="Yoshikawa S."/>
            <person name="Yamada K."/>
            <person name="Nakamura Y."/>
            <person name="Ichinomiya M."/>
            <person name="Sato N."/>
            <person name="Blanc-Mathieu R."/>
            <person name="Endo H."/>
            <person name="Kuwata A."/>
            <person name="Ogata H."/>
        </authorList>
    </citation>
    <scope>NUCLEOTIDE SEQUENCE [LARGE SCALE GENOMIC DNA]</scope>
</reference>
<proteinExistence type="inferred from homology"/>
<evidence type="ECO:0000256" key="2">
    <source>
        <dbReference type="RuleBase" id="RU363116"/>
    </source>
</evidence>
<accession>A0A9W7GCV1</accession>
<dbReference type="PANTHER" id="PTHR23248:SF9">
    <property type="entry name" value="PHOSPHOLIPID SCRAMBLASE"/>
    <property type="match status" value="1"/>
</dbReference>
<name>A0A9W7GCV1_9STRA</name>
<comment type="similarity">
    <text evidence="1 2">Belongs to the phospholipid scramblase family.</text>
</comment>
<dbReference type="Pfam" id="PF03803">
    <property type="entry name" value="Scramblase"/>
    <property type="match status" value="1"/>
</dbReference>
<dbReference type="AlphaFoldDB" id="A0A9W7GCV1"/>